<evidence type="ECO:0000259" key="3">
    <source>
        <dbReference type="Pfam" id="PF13505"/>
    </source>
</evidence>
<dbReference type="Proteomes" id="UP000287996">
    <property type="component" value="Unassembled WGS sequence"/>
</dbReference>
<dbReference type="Pfam" id="PF13505">
    <property type="entry name" value="OMP_b-brl"/>
    <property type="match status" value="1"/>
</dbReference>
<name>A0A432ZS44_9GAMM</name>
<dbReference type="InterPro" id="IPR011250">
    <property type="entry name" value="OMP/PagP_B-barrel"/>
</dbReference>
<evidence type="ECO:0000256" key="2">
    <source>
        <dbReference type="SAM" id="SignalP"/>
    </source>
</evidence>
<keyword evidence="1 2" id="KW-0732">Signal</keyword>
<dbReference type="AlphaFoldDB" id="A0A432ZS44"/>
<dbReference type="EMBL" id="PIQH01000003">
    <property type="protein sequence ID" value="RUO80730.1"/>
    <property type="molecule type" value="Genomic_DNA"/>
</dbReference>
<proteinExistence type="predicted"/>
<accession>A0A432ZS44</accession>
<evidence type="ECO:0000313" key="5">
    <source>
        <dbReference type="Proteomes" id="UP000287996"/>
    </source>
</evidence>
<keyword evidence="5" id="KW-1185">Reference proteome</keyword>
<gene>
    <name evidence="4" type="ORF">CWI84_03865</name>
</gene>
<feature type="signal peptide" evidence="2">
    <location>
        <begin position="1"/>
        <end position="20"/>
    </location>
</feature>
<reference evidence="4 5" key="1">
    <citation type="journal article" date="2011" name="Front. Microbiol.">
        <title>Genomic signatures of strain selection and enhancement in Bacillus atrophaeus var. globigii, a historical biowarfare simulant.</title>
        <authorList>
            <person name="Gibbons H.S."/>
            <person name="Broomall S.M."/>
            <person name="McNew L.A."/>
            <person name="Daligault H."/>
            <person name="Chapman C."/>
            <person name="Bruce D."/>
            <person name="Karavis M."/>
            <person name="Krepps M."/>
            <person name="McGregor P.A."/>
            <person name="Hong C."/>
            <person name="Park K.H."/>
            <person name="Akmal A."/>
            <person name="Feldman A."/>
            <person name="Lin J.S."/>
            <person name="Chang W.E."/>
            <person name="Higgs B.W."/>
            <person name="Demirev P."/>
            <person name="Lindquist J."/>
            <person name="Liem A."/>
            <person name="Fochler E."/>
            <person name="Read T.D."/>
            <person name="Tapia R."/>
            <person name="Johnson S."/>
            <person name="Bishop-Lilly K.A."/>
            <person name="Detter C."/>
            <person name="Han C."/>
            <person name="Sozhamannan S."/>
            <person name="Rosenzweig C.N."/>
            <person name="Skowronski E.W."/>
        </authorList>
    </citation>
    <scope>NUCLEOTIDE SEQUENCE [LARGE SCALE GENOMIC DNA]</scope>
    <source>
        <strain evidence="4 5">CC-PW-9</strain>
    </source>
</reference>
<feature type="chain" id="PRO_5019506549" description="Outer membrane protein beta-barrel domain-containing protein" evidence="2">
    <location>
        <begin position="21"/>
        <end position="203"/>
    </location>
</feature>
<comment type="caution">
    <text evidence="4">The sequence shown here is derived from an EMBL/GenBank/DDBJ whole genome shotgun (WGS) entry which is preliminary data.</text>
</comment>
<dbReference type="Gene3D" id="2.40.160.20">
    <property type="match status" value="1"/>
</dbReference>
<sequence>MTMKNTLLAAALLCTTTAHASNMDTGKLSESKVTAGYSSLSVDSSSTMEPTFNGLSVSIGQQLQNNFYGQLGYQELNDDIDVSGVTVDTEFKRVDLRFGKQLDIDNASLWYLEAGYMFSKVEASAMGSSGESTDNEFVAAIGYKRALTDAFVVDAGVEYFDSSAALTTSVQFSVSNALALSASFSASEDYTQLGLNVVYFIGM</sequence>
<evidence type="ECO:0000313" key="4">
    <source>
        <dbReference type="EMBL" id="RUO80730.1"/>
    </source>
</evidence>
<protein>
    <recommendedName>
        <fullName evidence="3">Outer membrane protein beta-barrel domain-containing protein</fullName>
    </recommendedName>
</protein>
<feature type="domain" description="Outer membrane protein beta-barrel" evidence="3">
    <location>
        <begin position="10"/>
        <end position="174"/>
    </location>
</feature>
<dbReference type="InterPro" id="IPR027385">
    <property type="entry name" value="Beta-barrel_OMP"/>
</dbReference>
<organism evidence="4 5">
    <name type="scientific">Idiomarina tyrosinivorans</name>
    <dbReference type="NCBI Taxonomy" id="1445662"/>
    <lineage>
        <taxon>Bacteria</taxon>
        <taxon>Pseudomonadati</taxon>
        <taxon>Pseudomonadota</taxon>
        <taxon>Gammaproteobacteria</taxon>
        <taxon>Alteromonadales</taxon>
        <taxon>Idiomarinaceae</taxon>
        <taxon>Idiomarina</taxon>
    </lineage>
</organism>
<evidence type="ECO:0000256" key="1">
    <source>
        <dbReference type="ARBA" id="ARBA00022729"/>
    </source>
</evidence>
<dbReference type="SUPFAM" id="SSF56925">
    <property type="entry name" value="OMPA-like"/>
    <property type="match status" value="1"/>
</dbReference>